<dbReference type="Gene3D" id="1.10.630.10">
    <property type="entry name" value="Cytochrome P450"/>
    <property type="match status" value="1"/>
</dbReference>
<gene>
    <name evidence="2" type="ORF">TRAES_3BF036400020CFD_c1</name>
</gene>
<dbReference type="GO" id="GO:0004497">
    <property type="term" value="F:monooxygenase activity"/>
    <property type="evidence" value="ECO:0007669"/>
    <property type="project" value="InterPro"/>
</dbReference>
<dbReference type="EMBL" id="HG670306">
    <property type="protein sequence ID" value="CDM81619.1"/>
    <property type="molecule type" value="Genomic_DNA"/>
</dbReference>
<reference evidence="2" key="1">
    <citation type="journal article" date="2014" name="Science">
        <title>Structural and functional partitioning of bread wheat chromosome 3B.</title>
        <authorList>
            <person name="Choulet F."/>
            <person name="Alberti A."/>
            <person name="Theil S."/>
            <person name="Glover N."/>
            <person name="Barbe V."/>
            <person name="Daron J."/>
            <person name="Pingault L."/>
            <person name="Sourdille P."/>
            <person name="Couloux A."/>
            <person name="Paux E."/>
            <person name="Leroy P."/>
            <person name="Mangenot S."/>
            <person name="Guilhot N."/>
            <person name="Le Gouis J."/>
            <person name="Balfourier F."/>
            <person name="Alaux M."/>
            <person name="Jamilloux V."/>
            <person name="Poulain J."/>
            <person name="Durand C."/>
            <person name="Bellec A."/>
            <person name="Gaspin C."/>
            <person name="Safar J."/>
            <person name="Dolezel J."/>
            <person name="Rogers J."/>
            <person name="Vandepoele K."/>
            <person name="Aury J.M."/>
            <person name="Mayer K."/>
            <person name="Berges H."/>
            <person name="Quesneville H."/>
            <person name="Wincker P."/>
            <person name="Feuillet C."/>
        </authorList>
    </citation>
    <scope>NUCLEOTIDE SEQUENCE</scope>
</reference>
<name>A0A077RWQ1_WHEAT</name>
<feature type="region of interest" description="Disordered" evidence="1">
    <location>
        <begin position="71"/>
        <end position="112"/>
    </location>
</feature>
<evidence type="ECO:0000313" key="2">
    <source>
        <dbReference type="EMBL" id="CDM81619.1"/>
    </source>
</evidence>
<dbReference type="GO" id="GO:0016705">
    <property type="term" value="F:oxidoreductase activity, acting on paired donors, with incorporation or reduction of molecular oxygen"/>
    <property type="evidence" value="ECO:0007669"/>
    <property type="project" value="InterPro"/>
</dbReference>
<dbReference type="HOGENOM" id="CLU_2150519_0_0_1"/>
<evidence type="ECO:0000256" key="1">
    <source>
        <dbReference type="SAM" id="MobiDB-lite"/>
    </source>
</evidence>
<sequence length="112" mass="13449">MGWVLGEVLRLYPPSPNMQRQALHDITIDDAGTTNSRGTNMAVVLRRFELAKAPEYRRLSWPWPWYILPPPRLDRRNAPHPGRGERRERTEERYDRGEMREDRGKRRRQWAK</sequence>
<proteinExistence type="predicted"/>
<protein>
    <submittedName>
        <fullName evidence="2">Uncharacterized protein</fullName>
    </submittedName>
</protein>
<dbReference type="GO" id="GO:0005506">
    <property type="term" value="F:iron ion binding"/>
    <property type="evidence" value="ECO:0007669"/>
    <property type="project" value="InterPro"/>
</dbReference>
<dbReference type="GO" id="GO:0020037">
    <property type="term" value="F:heme binding"/>
    <property type="evidence" value="ECO:0007669"/>
    <property type="project" value="InterPro"/>
</dbReference>
<dbReference type="SUPFAM" id="SSF48264">
    <property type="entry name" value="Cytochrome P450"/>
    <property type="match status" value="1"/>
</dbReference>
<dbReference type="InterPro" id="IPR036396">
    <property type="entry name" value="Cyt_P450_sf"/>
</dbReference>
<accession>A0A077RWQ1</accession>
<organism evidence="2">
    <name type="scientific">Triticum aestivum</name>
    <name type="common">Wheat</name>
    <dbReference type="NCBI Taxonomy" id="4565"/>
    <lineage>
        <taxon>Eukaryota</taxon>
        <taxon>Viridiplantae</taxon>
        <taxon>Streptophyta</taxon>
        <taxon>Embryophyta</taxon>
        <taxon>Tracheophyta</taxon>
        <taxon>Spermatophyta</taxon>
        <taxon>Magnoliopsida</taxon>
        <taxon>Liliopsida</taxon>
        <taxon>Poales</taxon>
        <taxon>Poaceae</taxon>
        <taxon>BOP clade</taxon>
        <taxon>Pooideae</taxon>
        <taxon>Triticodae</taxon>
        <taxon>Triticeae</taxon>
        <taxon>Triticinae</taxon>
        <taxon>Triticum</taxon>
    </lineage>
</organism>
<dbReference type="AlphaFoldDB" id="A0A077RWQ1"/>
<feature type="compositionally biased region" description="Basic and acidic residues" evidence="1">
    <location>
        <begin position="72"/>
        <end position="104"/>
    </location>
</feature>